<accession>A0ABR1J2V7</accession>
<name>A0ABR1J2V7_9AGAR</name>
<keyword evidence="2" id="KW-1185">Reference proteome</keyword>
<dbReference type="Gene3D" id="3.30.70.100">
    <property type="match status" value="1"/>
</dbReference>
<organism evidence="1 2">
    <name type="scientific">Marasmiellus scandens</name>
    <dbReference type="NCBI Taxonomy" id="2682957"/>
    <lineage>
        <taxon>Eukaryota</taxon>
        <taxon>Fungi</taxon>
        <taxon>Dikarya</taxon>
        <taxon>Basidiomycota</taxon>
        <taxon>Agaricomycotina</taxon>
        <taxon>Agaricomycetes</taxon>
        <taxon>Agaricomycetidae</taxon>
        <taxon>Agaricales</taxon>
        <taxon>Marasmiineae</taxon>
        <taxon>Omphalotaceae</taxon>
        <taxon>Marasmiellus</taxon>
    </lineage>
</organism>
<reference evidence="1 2" key="1">
    <citation type="submission" date="2024-01" db="EMBL/GenBank/DDBJ databases">
        <title>A draft genome for the cacao thread blight pathogen Marasmiellus scandens.</title>
        <authorList>
            <person name="Baruah I.K."/>
            <person name="Leung J."/>
            <person name="Bukari Y."/>
            <person name="Amoako-Attah I."/>
            <person name="Meinhardt L.W."/>
            <person name="Bailey B.A."/>
            <person name="Cohen S.P."/>
        </authorList>
    </citation>
    <scope>NUCLEOTIDE SEQUENCE [LARGE SCALE GENOMIC DNA]</scope>
    <source>
        <strain evidence="1 2">GH-19</strain>
    </source>
</reference>
<evidence type="ECO:0008006" key="3">
    <source>
        <dbReference type="Google" id="ProtNLM"/>
    </source>
</evidence>
<comment type="caution">
    <text evidence="1">The sequence shown here is derived from an EMBL/GenBank/DDBJ whole genome shotgun (WGS) entry which is preliminary data.</text>
</comment>
<evidence type="ECO:0000313" key="1">
    <source>
        <dbReference type="EMBL" id="KAK7448513.1"/>
    </source>
</evidence>
<proteinExistence type="predicted"/>
<protein>
    <recommendedName>
        <fullName evidence="3">ABM domain-containing protein</fullName>
    </recommendedName>
</protein>
<gene>
    <name evidence="1" type="ORF">VKT23_013774</name>
</gene>
<dbReference type="EMBL" id="JBANRG010000038">
    <property type="protein sequence ID" value="KAK7448513.1"/>
    <property type="molecule type" value="Genomic_DNA"/>
</dbReference>
<sequence>MSLITLVSFRKPFDEFNDDVITSALTSNPSVTAYAYGARMEDFNQVELWIQWSTPTPPDSLPLELIKACGSSESLQTYHVPFKSESSARRALGAPVTEVLICSLQPGKDLKAFEELLNKGNELHVGAAGFHDADCGFVKVGNMIEKAVIVLGWDSKEAHAAYAATGVITPIFAQYVQYINMKETIQFHVSYKRPE</sequence>
<dbReference type="Proteomes" id="UP001498398">
    <property type="component" value="Unassembled WGS sequence"/>
</dbReference>
<evidence type="ECO:0000313" key="2">
    <source>
        <dbReference type="Proteomes" id="UP001498398"/>
    </source>
</evidence>